<keyword evidence="1" id="KW-0812">Transmembrane</keyword>
<proteinExistence type="predicted"/>
<dbReference type="EMBL" id="JALLAZ020001047">
    <property type="protein sequence ID" value="KAL3781835.1"/>
    <property type="molecule type" value="Genomic_DNA"/>
</dbReference>
<keyword evidence="1" id="KW-0472">Membrane</keyword>
<feature type="transmembrane region" description="Helical" evidence="1">
    <location>
        <begin position="20"/>
        <end position="37"/>
    </location>
</feature>
<evidence type="ECO:0000313" key="2">
    <source>
        <dbReference type="EMBL" id="KAL3781835.1"/>
    </source>
</evidence>
<accession>A0ABD3P0U9</accession>
<keyword evidence="3" id="KW-1185">Reference proteome</keyword>
<sequence>MADSLPKVSVVTRGDKCTEHYNLVESFLAIIYLYYVIKNLFWFSPLKEREDFSKLLLWFESRAALFQR</sequence>
<comment type="caution">
    <text evidence="2">The sequence shown here is derived from an EMBL/GenBank/DDBJ whole genome shotgun (WGS) entry which is preliminary data.</text>
</comment>
<keyword evidence="1" id="KW-1133">Transmembrane helix</keyword>
<evidence type="ECO:0000256" key="1">
    <source>
        <dbReference type="SAM" id="Phobius"/>
    </source>
</evidence>
<dbReference type="Proteomes" id="UP001530315">
    <property type="component" value="Unassembled WGS sequence"/>
</dbReference>
<dbReference type="AlphaFoldDB" id="A0ABD3P0U9"/>
<protein>
    <submittedName>
        <fullName evidence="2">Uncharacterized protein</fullName>
    </submittedName>
</protein>
<evidence type="ECO:0000313" key="3">
    <source>
        <dbReference type="Proteomes" id="UP001530315"/>
    </source>
</evidence>
<name>A0ABD3P0U9_9STRA</name>
<organism evidence="2 3">
    <name type="scientific">Stephanodiscus triporus</name>
    <dbReference type="NCBI Taxonomy" id="2934178"/>
    <lineage>
        <taxon>Eukaryota</taxon>
        <taxon>Sar</taxon>
        <taxon>Stramenopiles</taxon>
        <taxon>Ochrophyta</taxon>
        <taxon>Bacillariophyta</taxon>
        <taxon>Coscinodiscophyceae</taxon>
        <taxon>Thalassiosirophycidae</taxon>
        <taxon>Stephanodiscales</taxon>
        <taxon>Stephanodiscaceae</taxon>
        <taxon>Stephanodiscus</taxon>
    </lineage>
</organism>
<gene>
    <name evidence="2" type="ORF">ACHAW5_007858</name>
</gene>
<reference evidence="2 3" key="1">
    <citation type="submission" date="2024-10" db="EMBL/GenBank/DDBJ databases">
        <title>Updated reference genomes for cyclostephanoid diatoms.</title>
        <authorList>
            <person name="Roberts W.R."/>
            <person name="Alverson A.J."/>
        </authorList>
    </citation>
    <scope>NUCLEOTIDE SEQUENCE [LARGE SCALE GENOMIC DNA]</scope>
    <source>
        <strain evidence="2 3">AJA276-08</strain>
    </source>
</reference>